<protein>
    <recommendedName>
        <fullName evidence="9">SLC41A/MgtE integral membrane domain-containing protein</fullName>
    </recommendedName>
</protein>
<dbReference type="InterPro" id="IPR036739">
    <property type="entry name" value="SLC41_membr_dom_sf"/>
</dbReference>
<evidence type="ECO:0000256" key="2">
    <source>
        <dbReference type="ARBA" id="ARBA00009749"/>
    </source>
</evidence>
<dbReference type="Pfam" id="PF01769">
    <property type="entry name" value="MgtE"/>
    <property type="match status" value="1"/>
</dbReference>
<feature type="transmembrane region" description="Helical" evidence="8">
    <location>
        <begin position="69"/>
        <end position="95"/>
    </location>
</feature>
<sequence length="140" mass="14644">MLVGGGGNSSGQTIAELVKRLGRKELNARQTWQVLRREVTIGALLALGLAIGTFLRVKLLSRDATILDAIAITISYMLIVIMANAVGVIAVMVLSRCGVERVGAPPVVQVVVDVLGITLTCMVSLAILGIDPAVEATDHA</sequence>
<keyword evidence="3" id="KW-0813">Transport</keyword>
<evidence type="ECO:0000256" key="3">
    <source>
        <dbReference type="ARBA" id="ARBA00022448"/>
    </source>
</evidence>
<evidence type="ECO:0000256" key="6">
    <source>
        <dbReference type="ARBA" id="ARBA00022989"/>
    </source>
</evidence>
<dbReference type="PANTHER" id="PTHR41394">
    <property type="entry name" value="MAGNESIUM TRANSPORTER MGTE"/>
    <property type="match status" value="1"/>
</dbReference>
<comment type="similarity">
    <text evidence="2">Belongs to the SLC41A transporter family.</text>
</comment>
<dbReference type="Gene3D" id="1.10.357.20">
    <property type="entry name" value="SLC41 divalent cation transporters, integral membrane domain"/>
    <property type="match status" value="1"/>
</dbReference>
<proteinExistence type="inferred from homology"/>
<feature type="domain" description="SLC41A/MgtE integral membrane" evidence="9">
    <location>
        <begin position="1"/>
        <end position="122"/>
    </location>
</feature>
<keyword evidence="5" id="KW-0460">Magnesium</keyword>
<feature type="transmembrane region" description="Helical" evidence="8">
    <location>
        <begin position="107"/>
        <end position="130"/>
    </location>
</feature>
<dbReference type="SUPFAM" id="SSF161093">
    <property type="entry name" value="MgtE membrane domain-like"/>
    <property type="match status" value="1"/>
</dbReference>
<evidence type="ECO:0000256" key="4">
    <source>
        <dbReference type="ARBA" id="ARBA00022692"/>
    </source>
</evidence>
<gene>
    <name evidence="10" type="ORF">CLEP1334_LOCUS18575</name>
</gene>
<organism evidence="10">
    <name type="scientific">Calcidiscus leptoporus</name>
    <dbReference type="NCBI Taxonomy" id="127549"/>
    <lineage>
        <taxon>Eukaryota</taxon>
        <taxon>Haptista</taxon>
        <taxon>Haptophyta</taxon>
        <taxon>Prymnesiophyceae</taxon>
        <taxon>Coccolithales</taxon>
        <taxon>Calcidiscaceae</taxon>
        <taxon>Calcidiscus</taxon>
    </lineage>
</organism>
<evidence type="ECO:0000256" key="5">
    <source>
        <dbReference type="ARBA" id="ARBA00022842"/>
    </source>
</evidence>
<reference evidence="10" key="1">
    <citation type="submission" date="2021-01" db="EMBL/GenBank/DDBJ databases">
        <authorList>
            <person name="Corre E."/>
            <person name="Pelletier E."/>
            <person name="Niang G."/>
            <person name="Scheremetjew M."/>
            <person name="Finn R."/>
            <person name="Kale V."/>
            <person name="Holt S."/>
            <person name="Cochrane G."/>
            <person name="Meng A."/>
            <person name="Brown T."/>
            <person name="Cohen L."/>
        </authorList>
    </citation>
    <scope>NUCLEOTIDE SEQUENCE</scope>
    <source>
        <strain evidence="10">RCC1130</strain>
    </source>
</reference>
<comment type="subcellular location">
    <subcellularLocation>
        <location evidence="1">Membrane</location>
        <topology evidence="1">Multi-pass membrane protein</topology>
    </subcellularLocation>
</comment>
<dbReference type="GO" id="GO:0016020">
    <property type="term" value="C:membrane"/>
    <property type="evidence" value="ECO:0007669"/>
    <property type="project" value="UniProtKB-SubCell"/>
</dbReference>
<feature type="transmembrane region" description="Helical" evidence="8">
    <location>
        <begin position="39"/>
        <end position="57"/>
    </location>
</feature>
<keyword evidence="4 8" id="KW-0812">Transmembrane</keyword>
<dbReference type="AlphaFoldDB" id="A0A7S0NZ46"/>
<keyword evidence="7 8" id="KW-0472">Membrane</keyword>
<evidence type="ECO:0000256" key="1">
    <source>
        <dbReference type="ARBA" id="ARBA00004141"/>
    </source>
</evidence>
<evidence type="ECO:0000313" key="10">
    <source>
        <dbReference type="EMBL" id="CAD8543288.1"/>
    </source>
</evidence>
<evidence type="ECO:0000259" key="9">
    <source>
        <dbReference type="Pfam" id="PF01769"/>
    </source>
</evidence>
<name>A0A7S0NZ46_9EUKA</name>
<keyword evidence="6 8" id="KW-1133">Transmembrane helix</keyword>
<dbReference type="PANTHER" id="PTHR41394:SF5">
    <property type="entry name" value="SLC41A_MGTE INTEGRAL MEMBRANE DOMAIN-CONTAINING PROTEIN"/>
    <property type="match status" value="1"/>
</dbReference>
<dbReference type="GO" id="GO:0008324">
    <property type="term" value="F:monoatomic cation transmembrane transporter activity"/>
    <property type="evidence" value="ECO:0007669"/>
    <property type="project" value="InterPro"/>
</dbReference>
<evidence type="ECO:0000256" key="8">
    <source>
        <dbReference type="SAM" id="Phobius"/>
    </source>
</evidence>
<dbReference type="EMBL" id="HBER01036619">
    <property type="protein sequence ID" value="CAD8543288.1"/>
    <property type="molecule type" value="Transcribed_RNA"/>
</dbReference>
<evidence type="ECO:0000256" key="7">
    <source>
        <dbReference type="ARBA" id="ARBA00023136"/>
    </source>
</evidence>
<dbReference type="InterPro" id="IPR006667">
    <property type="entry name" value="SLC41_membr_dom"/>
</dbReference>
<accession>A0A7S0NZ46</accession>